<proteinExistence type="predicted"/>
<dbReference type="RefSeq" id="WP_216009764.1">
    <property type="nucleotide sequence ID" value="NZ_JAHKPV010000021.1"/>
</dbReference>
<protein>
    <submittedName>
        <fullName evidence="1">Uncharacterized protein</fullName>
    </submittedName>
</protein>
<sequence length="100" mass="11108">MEYGDSVQKVLLRKIRKAEQDLMQLKLDYCRFVFGLTHRARVVSGGATYLVLSVDVESMVSTDDGGFIRPSVAGVPSEKPDQTEPVPLGTDWVLEQHNKG</sequence>
<comment type="caution">
    <text evidence="1">The sequence shown here is derived from an EMBL/GenBank/DDBJ whole genome shotgun (WGS) entry which is preliminary data.</text>
</comment>
<gene>
    <name evidence="1" type="ORF">KO508_13775</name>
</gene>
<dbReference type="Proteomes" id="UP000753376">
    <property type="component" value="Unassembled WGS sequence"/>
</dbReference>
<dbReference type="EMBL" id="JAHKPV010000021">
    <property type="protein sequence ID" value="MBU2875072.1"/>
    <property type="molecule type" value="Genomic_DNA"/>
</dbReference>
<evidence type="ECO:0000313" key="2">
    <source>
        <dbReference type="Proteomes" id="UP000753376"/>
    </source>
</evidence>
<keyword evidence="2" id="KW-1185">Reference proteome</keyword>
<name>A0ABS6AAS9_9GAMM</name>
<organism evidence="1 2">
    <name type="scientific">Marinobacter salexigens</name>
    <dbReference type="NCBI Taxonomy" id="1925763"/>
    <lineage>
        <taxon>Bacteria</taxon>
        <taxon>Pseudomonadati</taxon>
        <taxon>Pseudomonadota</taxon>
        <taxon>Gammaproteobacteria</taxon>
        <taxon>Pseudomonadales</taxon>
        <taxon>Marinobacteraceae</taxon>
        <taxon>Marinobacter</taxon>
    </lineage>
</organism>
<accession>A0ABS6AAS9</accession>
<evidence type="ECO:0000313" key="1">
    <source>
        <dbReference type="EMBL" id="MBU2875072.1"/>
    </source>
</evidence>
<reference evidence="1 2" key="1">
    <citation type="submission" date="2021-05" db="EMBL/GenBank/DDBJ databases">
        <title>Draft genomes of bacteria isolated from model marine particles.</title>
        <authorList>
            <person name="Datta M.S."/>
            <person name="Schwartzman J.A."/>
            <person name="Enke T.N."/>
            <person name="Saavedra J."/>
            <person name="Cermak N."/>
            <person name="Cordero O.X."/>
        </authorList>
    </citation>
    <scope>NUCLEOTIDE SEQUENCE [LARGE SCALE GENOMIC DNA]</scope>
    <source>
        <strain evidence="1 2">D2M19</strain>
    </source>
</reference>